<accession>A0A841SNW0</accession>
<dbReference type="GO" id="GO:0000155">
    <property type="term" value="F:phosphorelay sensor kinase activity"/>
    <property type="evidence" value="ECO:0007669"/>
    <property type="project" value="InterPro"/>
</dbReference>
<keyword evidence="12" id="KW-1133">Transmembrane helix</keyword>
<evidence type="ECO:0000256" key="11">
    <source>
        <dbReference type="ARBA" id="ARBA00023136"/>
    </source>
</evidence>
<dbReference type="SMART" id="SM00387">
    <property type="entry name" value="HATPase_c"/>
    <property type="match status" value="1"/>
</dbReference>
<evidence type="ECO:0000256" key="10">
    <source>
        <dbReference type="ARBA" id="ARBA00023012"/>
    </source>
</evidence>
<dbReference type="EMBL" id="JACJVQ010000002">
    <property type="protein sequence ID" value="MBB6632872.1"/>
    <property type="molecule type" value="Genomic_DNA"/>
</dbReference>
<keyword evidence="8 15" id="KW-0418">Kinase</keyword>
<dbReference type="CDD" id="cd06225">
    <property type="entry name" value="HAMP"/>
    <property type="match status" value="1"/>
</dbReference>
<dbReference type="SUPFAM" id="SSF55874">
    <property type="entry name" value="ATPase domain of HSP90 chaperone/DNA topoisomerase II/histidine kinase"/>
    <property type="match status" value="1"/>
</dbReference>
<comment type="caution">
    <text evidence="15">The sequence shown here is derived from an EMBL/GenBank/DDBJ whole genome shotgun (WGS) entry which is preliminary data.</text>
</comment>
<reference evidence="15 16" key="1">
    <citation type="submission" date="2020-08" db="EMBL/GenBank/DDBJ databases">
        <title>Cohnella phylogeny.</title>
        <authorList>
            <person name="Dunlap C."/>
        </authorList>
    </citation>
    <scope>NUCLEOTIDE SEQUENCE [LARGE SCALE GENOMIC DNA]</scope>
    <source>
        <strain evidence="15 16">DSM 25241</strain>
    </source>
</reference>
<keyword evidence="12" id="KW-0812">Transmembrane</keyword>
<feature type="transmembrane region" description="Helical" evidence="12">
    <location>
        <begin position="276"/>
        <end position="298"/>
    </location>
</feature>
<proteinExistence type="predicted"/>
<dbReference type="PROSITE" id="PS50109">
    <property type="entry name" value="HIS_KIN"/>
    <property type="match status" value="1"/>
</dbReference>
<gene>
    <name evidence="15" type="ORF">H7B67_01860</name>
</gene>
<dbReference type="AlphaFoldDB" id="A0A841SNW0"/>
<evidence type="ECO:0000256" key="2">
    <source>
        <dbReference type="ARBA" id="ARBA00004651"/>
    </source>
</evidence>
<dbReference type="Pfam" id="PF06580">
    <property type="entry name" value="His_kinase"/>
    <property type="match status" value="1"/>
</dbReference>
<dbReference type="PANTHER" id="PTHR34220">
    <property type="entry name" value="SENSOR HISTIDINE KINASE YPDA"/>
    <property type="match status" value="1"/>
</dbReference>
<evidence type="ECO:0000313" key="15">
    <source>
        <dbReference type="EMBL" id="MBB6632872.1"/>
    </source>
</evidence>
<dbReference type="SUPFAM" id="SSF158472">
    <property type="entry name" value="HAMP domain-like"/>
    <property type="match status" value="1"/>
</dbReference>
<keyword evidence="5" id="KW-0597">Phosphoprotein</keyword>
<evidence type="ECO:0000256" key="9">
    <source>
        <dbReference type="ARBA" id="ARBA00022840"/>
    </source>
</evidence>
<evidence type="ECO:0000256" key="3">
    <source>
        <dbReference type="ARBA" id="ARBA00012438"/>
    </source>
</evidence>
<organism evidence="15 16">
    <name type="scientific">Cohnella thailandensis</name>
    <dbReference type="NCBI Taxonomy" id="557557"/>
    <lineage>
        <taxon>Bacteria</taxon>
        <taxon>Bacillati</taxon>
        <taxon>Bacillota</taxon>
        <taxon>Bacilli</taxon>
        <taxon>Bacillales</taxon>
        <taxon>Paenibacillaceae</taxon>
        <taxon>Cohnella</taxon>
    </lineage>
</organism>
<comment type="subcellular location">
    <subcellularLocation>
        <location evidence="2">Cell membrane</location>
        <topology evidence="2">Multi-pass membrane protein</topology>
    </subcellularLocation>
</comment>
<evidence type="ECO:0000256" key="4">
    <source>
        <dbReference type="ARBA" id="ARBA00022475"/>
    </source>
</evidence>
<dbReference type="EC" id="2.7.13.3" evidence="3"/>
<evidence type="ECO:0000256" key="8">
    <source>
        <dbReference type="ARBA" id="ARBA00022777"/>
    </source>
</evidence>
<dbReference type="GO" id="GO:0005524">
    <property type="term" value="F:ATP binding"/>
    <property type="evidence" value="ECO:0007669"/>
    <property type="project" value="UniProtKB-KW"/>
</dbReference>
<dbReference type="PANTHER" id="PTHR34220:SF7">
    <property type="entry name" value="SENSOR HISTIDINE KINASE YPDA"/>
    <property type="match status" value="1"/>
</dbReference>
<dbReference type="SMART" id="SM00304">
    <property type="entry name" value="HAMP"/>
    <property type="match status" value="1"/>
</dbReference>
<dbReference type="RefSeq" id="WP_185118095.1">
    <property type="nucleotide sequence ID" value="NZ_JACJVQ010000002.1"/>
</dbReference>
<feature type="domain" description="HAMP" evidence="14">
    <location>
        <begin position="299"/>
        <end position="351"/>
    </location>
</feature>
<dbReference type="GO" id="GO:0005886">
    <property type="term" value="C:plasma membrane"/>
    <property type="evidence" value="ECO:0007669"/>
    <property type="project" value="UniProtKB-SubCell"/>
</dbReference>
<protein>
    <recommendedName>
        <fullName evidence="3">histidine kinase</fullName>
        <ecNumber evidence="3">2.7.13.3</ecNumber>
    </recommendedName>
</protein>
<keyword evidence="11 12" id="KW-0472">Membrane</keyword>
<evidence type="ECO:0000259" key="14">
    <source>
        <dbReference type="PROSITE" id="PS50885"/>
    </source>
</evidence>
<evidence type="ECO:0000256" key="7">
    <source>
        <dbReference type="ARBA" id="ARBA00022741"/>
    </source>
</evidence>
<dbReference type="Proteomes" id="UP000535838">
    <property type="component" value="Unassembled WGS sequence"/>
</dbReference>
<name>A0A841SNW0_9BACL</name>
<keyword evidence="4" id="KW-1003">Cell membrane</keyword>
<dbReference type="PROSITE" id="PS50885">
    <property type="entry name" value="HAMP"/>
    <property type="match status" value="1"/>
</dbReference>
<keyword evidence="6" id="KW-0808">Transferase</keyword>
<sequence>MRRIRNKIMGSVILIVTFSITLISVLALDRFSSILEDQALNEDIIHINQISDQMERFIEDVKLYAGNMVNDELLQKFASRASYPSVYDEIKAYQQVVVQLTKFNVLRNYLASSAIVRSDGKVFWSSLYIDPYFEQELQKNWYQDAIGTGRKSGFTAPHLIRDNGEQKVISFYIRFAPEFGGVLLLNIKFEAVTELFESLAPSFERYAWTEDGGRGYLLNQNMTNDISAYLRGGHEAVEVHRTKSGYYLTRSFKETDWSVVTFTSKSRFYRLLGYVVQYWAIFLALCLGLCALLFLPIISSITRPISQMSRAMKQVSMGNYDVRLQFRSNDELDILRTGFQSMLRDIQLQMDEKIEQEKWKRRISTELLFAQMNPHFIYNTLNTVVYLSRKGNNRAVEEMVEAFIGILQDAVKLGESGLYVQVAQEKELIEHYALIQKYRYADKFNLIWHAEADMASILIPKSVLQPLVENAIFHAFSEHETPGLIEVTLKRTADRILIEVKDNGTGMDPETASRIASNSLPQATPHTGGMKHIGIANIRERLAYLYGDAAEFHVDTREGEGTAIRIVLPFKPEIAD</sequence>
<dbReference type="InterPro" id="IPR010559">
    <property type="entry name" value="Sig_transdc_His_kin_internal"/>
</dbReference>
<dbReference type="InterPro" id="IPR050640">
    <property type="entry name" value="Bact_2-comp_sensor_kinase"/>
</dbReference>
<keyword evidence="9" id="KW-0067">ATP-binding</keyword>
<dbReference type="Gene3D" id="3.30.565.10">
    <property type="entry name" value="Histidine kinase-like ATPase, C-terminal domain"/>
    <property type="match status" value="1"/>
</dbReference>
<evidence type="ECO:0000259" key="13">
    <source>
        <dbReference type="PROSITE" id="PS50109"/>
    </source>
</evidence>
<dbReference type="Pfam" id="PF00672">
    <property type="entry name" value="HAMP"/>
    <property type="match status" value="1"/>
</dbReference>
<dbReference type="Pfam" id="PF02518">
    <property type="entry name" value="HATPase_c"/>
    <property type="match status" value="1"/>
</dbReference>
<keyword evidence="7" id="KW-0547">Nucleotide-binding</keyword>
<dbReference type="InterPro" id="IPR005467">
    <property type="entry name" value="His_kinase_dom"/>
</dbReference>
<keyword evidence="10" id="KW-0902">Two-component regulatory system</keyword>
<feature type="domain" description="Histidine kinase" evidence="13">
    <location>
        <begin position="463"/>
        <end position="572"/>
    </location>
</feature>
<evidence type="ECO:0000256" key="6">
    <source>
        <dbReference type="ARBA" id="ARBA00022679"/>
    </source>
</evidence>
<evidence type="ECO:0000256" key="12">
    <source>
        <dbReference type="SAM" id="Phobius"/>
    </source>
</evidence>
<keyword evidence="16" id="KW-1185">Reference proteome</keyword>
<comment type="catalytic activity">
    <reaction evidence="1">
        <text>ATP + protein L-histidine = ADP + protein N-phospho-L-histidine.</text>
        <dbReference type="EC" id="2.7.13.3"/>
    </reaction>
</comment>
<dbReference type="Gene3D" id="6.10.340.10">
    <property type="match status" value="1"/>
</dbReference>
<dbReference type="InterPro" id="IPR003594">
    <property type="entry name" value="HATPase_dom"/>
</dbReference>
<dbReference type="InterPro" id="IPR003660">
    <property type="entry name" value="HAMP_dom"/>
</dbReference>
<evidence type="ECO:0000313" key="16">
    <source>
        <dbReference type="Proteomes" id="UP000535838"/>
    </source>
</evidence>
<evidence type="ECO:0000256" key="5">
    <source>
        <dbReference type="ARBA" id="ARBA00022553"/>
    </source>
</evidence>
<dbReference type="InterPro" id="IPR036890">
    <property type="entry name" value="HATPase_C_sf"/>
</dbReference>
<evidence type="ECO:0000256" key="1">
    <source>
        <dbReference type="ARBA" id="ARBA00000085"/>
    </source>
</evidence>